<keyword evidence="12" id="KW-1185">Reference proteome</keyword>
<dbReference type="GO" id="GO:0003700">
    <property type="term" value="F:DNA-binding transcription factor activity"/>
    <property type="evidence" value="ECO:0007669"/>
    <property type="project" value="InterPro"/>
</dbReference>
<dbReference type="Pfam" id="PF00319">
    <property type="entry name" value="SRF-TF"/>
    <property type="match status" value="1"/>
</dbReference>
<sequence length="227" mass="25523">MAREKIHIRKIENATARHVTFSKRRRGLFKKAEELSVLCDADVALIIFTSAGKLFEFSNLSVSEILKRYLSLSKNLEKSEEPSSSQMLQMQLLERGTHSKLTEKVAEESKNLRQIGGKEPPGLTIEELQNLEERLEAALNKVIEKKTEKNTRLINDLKQKGMQMALENEILRQQVTRIYDMKGVAVLKDTSKGQTSGSTADGCNSSSFLQEPDSSDTSLKLGLPWNV</sequence>
<dbReference type="Pfam" id="PF01486">
    <property type="entry name" value="K-box"/>
    <property type="match status" value="1"/>
</dbReference>
<dbReference type="GO" id="GO:0030154">
    <property type="term" value="P:cell differentiation"/>
    <property type="evidence" value="ECO:0007669"/>
    <property type="project" value="UniProtKB-KW"/>
</dbReference>
<dbReference type="PROSITE" id="PS50066">
    <property type="entry name" value="MADS_BOX_2"/>
    <property type="match status" value="1"/>
</dbReference>
<dbReference type="Proteomes" id="UP001346149">
    <property type="component" value="Unassembled WGS sequence"/>
</dbReference>
<keyword evidence="6" id="KW-0804">Transcription</keyword>
<evidence type="ECO:0000256" key="8">
    <source>
        <dbReference type="SAM" id="MobiDB-lite"/>
    </source>
</evidence>
<keyword evidence="3" id="KW-0805">Transcription regulation</keyword>
<dbReference type="InterPro" id="IPR050142">
    <property type="entry name" value="MADS-box/MEF2_TF"/>
</dbReference>
<evidence type="ECO:0000256" key="6">
    <source>
        <dbReference type="ARBA" id="ARBA00023163"/>
    </source>
</evidence>
<evidence type="ECO:0000256" key="7">
    <source>
        <dbReference type="ARBA" id="ARBA00023242"/>
    </source>
</evidence>
<dbReference type="GO" id="GO:0046983">
    <property type="term" value="F:protein dimerization activity"/>
    <property type="evidence" value="ECO:0007669"/>
    <property type="project" value="InterPro"/>
</dbReference>
<organism evidence="11 12">
    <name type="scientific">Trapa natans</name>
    <name type="common">Water chestnut</name>
    <dbReference type="NCBI Taxonomy" id="22666"/>
    <lineage>
        <taxon>Eukaryota</taxon>
        <taxon>Viridiplantae</taxon>
        <taxon>Streptophyta</taxon>
        <taxon>Embryophyta</taxon>
        <taxon>Tracheophyta</taxon>
        <taxon>Spermatophyta</taxon>
        <taxon>Magnoliopsida</taxon>
        <taxon>eudicotyledons</taxon>
        <taxon>Gunneridae</taxon>
        <taxon>Pentapetalae</taxon>
        <taxon>rosids</taxon>
        <taxon>malvids</taxon>
        <taxon>Myrtales</taxon>
        <taxon>Lythraceae</taxon>
        <taxon>Trapa</taxon>
    </lineage>
</organism>
<feature type="region of interest" description="Disordered" evidence="8">
    <location>
        <begin position="190"/>
        <end position="227"/>
    </location>
</feature>
<dbReference type="SMART" id="SM00432">
    <property type="entry name" value="MADS"/>
    <property type="match status" value="1"/>
</dbReference>
<proteinExistence type="predicted"/>
<dbReference type="PANTHER" id="PTHR48019">
    <property type="entry name" value="SERUM RESPONSE FACTOR HOMOLOG"/>
    <property type="match status" value="1"/>
</dbReference>
<evidence type="ECO:0000256" key="3">
    <source>
        <dbReference type="ARBA" id="ARBA00023015"/>
    </source>
</evidence>
<accession>A0AAN7RF08</accession>
<dbReference type="Gene3D" id="3.40.1810.10">
    <property type="entry name" value="Transcription factor, MADS-box"/>
    <property type="match status" value="1"/>
</dbReference>
<dbReference type="GO" id="GO:0005634">
    <property type="term" value="C:nucleus"/>
    <property type="evidence" value="ECO:0007669"/>
    <property type="project" value="UniProtKB-SubCell"/>
</dbReference>
<dbReference type="GO" id="GO:0009908">
    <property type="term" value="P:flower development"/>
    <property type="evidence" value="ECO:0007669"/>
    <property type="project" value="UniProtKB-KW"/>
</dbReference>
<feature type="domain" description="MADS-box" evidence="9">
    <location>
        <begin position="1"/>
        <end position="61"/>
    </location>
</feature>
<dbReference type="AlphaFoldDB" id="A0AAN7RF08"/>
<dbReference type="GO" id="GO:0045944">
    <property type="term" value="P:positive regulation of transcription by RNA polymerase II"/>
    <property type="evidence" value="ECO:0007669"/>
    <property type="project" value="InterPro"/>
</dbReference>
<evidence type="ECO:0000313" key="11">
    <source>
        <dbReference type="EMBL" id="KAK4803764.1"/>
    </source>
</evidence>
<dbReference type="FunFam" id="3.40.1810.10:FF:000007">
    <property type="entry name" value="Transcription factor, MADS-box"/>
    <property type="match status" value="1"/>
</dbReference>
<keyword evidence="2" id="KW-0221">Differentiation</keyword>
<dbReference type="SUPFAM" id="SSF55455">
    <property type="entry name" value="SRF-like"/>
    <property type="match status" value="1"/>
</dbReference>
<dbReference type="PROSITE" id="PS00350">
    <property type="entry name" value="MADS_BOX_1"/>
    <property type="match status" value="1"/>
</dbReference>
<evidence type="ECO:0000256" key="4">
    <source>
        <dbReference type="ARBA" id="ARBA00023089"/>
    </source>
</evidence>
<dbReference type="PROSITE" id="PS51297">
    <property type="entry name" value="K_BOX"/>
    <property type="match status" value="1"/>
</dbReference>
<dbReference type="InterPro" id="IPR036879">
    <property type="entry name" value="TF_MADSbox_sf"/>
</dbReference>
<dbReference type="CDD" id="cd00265">
    <property type="entry name" value="MADS_MEF2_like"/>
    <property type="match status" value="1"/>
</dbReference>
<keyword evidence="4" id="KW-0287">Flowering</keyword>
<dbReference type="InterPro" id="IPR002100">
    <property type="entry name" value="TF_MADSbox"/>
</dbReference>
<evidence type="ECO:0000259" key="9">
    <source>
        <dbReference type="PROSITE" id="PS50066"/>
    </source>
</evidence>
<dbReference type="PRINTS" id="PR00404">
    <property type="entry name" value="MADSDOMAIN"/>
</dbReference>
<evidence type="ECO:0000256" key="5">
    <source>
        <dbReference type="ARBA" id="ARBA00023125"/>
    </source>
</evidence>
<keyword evidence="7" id="KW-0539">Nucleus</keyword>
<keyword evidence="5" id="KW-0238">DNA-binding</keyword>
<comment type="subcellular location">
    <subcellularLocation>
        <location evidence="1">Nucleus</location>
    </subcellularLocation>
</comment>
<dbReference type="EMBL" id="JAXQNO010000001">
    <property type="protein sequence ID" value="KAK4803764.1"/>
    <property type="molecule type" value="Genomic_DNA"/>
</dbReference>
<evidence type="ECO:0000256" key="1">
    <source>
        <dbReference type="ARBA" id="ARBA00004123"/>
    </source>
</evidence>
<gene>
    <name evidence="11" type="ORF">SAY86_003581</name>
</gene>
<reference evidence="11 12" key="1">
    <citation type="journal article" date="2023" name="Hortic Res">
        <title>Pangenome of water caltrop reveals structural variations and asymmetric subgenome divergence after allopolyploidization.</title>
        <authorList>
            <person name="Zhang X."/>
            <person name="Chen Y."/>
            <person name="Wang L."/>
            <person name="Yuan Y."/>
            <person name="Fang M."/>
            <person name="Shi L."/>
            <person name="Lu R."/>
            <person name="Comes H.P."/>
            <person name="Ma Y."/>
            <person name="Chen Y."/>
            <person name="Huang G."/>
            <person name="Zhou Y."/>
            <person name="Zheng Z."/>
            <person name="Qiu Y."/>
        </authorList>
    </citation>
    <scope>NUCLEOTIDE SEQUENCE [LARGE SCALE GENOMIC DNA]</scope>
    <source>
        <strain evidence="11">F231</strain>
    </source>
</reference>
<evidence type="ECO:0000256" key="2">
    <source>
        <dbReference type="ARBA" id="ARBA00022782"/>
    </source>
</evidence>
<dbReference type="InterPro" id="IPR033896">
    <property type="entry name" value="MEF2-like_N"/>
</dbReference>
<name>A0AAN7RF08_TRANT</name>
<dbReference type="GO" id="GO:0000977">
    <property type="term" value="F:RNA polymerase II transcription regulatory region sequence-specific DNA binding"/>
    <property type="evidence" value="ECO:0007669"/>
    <property type="project" value="InterPro"/>
</dbReference>
<comment type="caution">
    <text evidence="11">The sequence shown here is derived from an EMBL/GenBank/DDBJ whole genome shotgun (WGS) entry which is preliminary data.</text>
</comment>
<feature type="domain" description="K-box" evidence="10">
    <location>
        <begin position="91"/>
        <end position="181"/>
    </location>
</feature>
<evidence type="ECO:0000313" key="12">
    <source>
        <dbReference type="Proteomes" id="UP001346149"/>
    </source>
</evidence>
<evidence type="ECO:0000259" key="10">
    <source>
        <dbReference type="PROSITE" id="PS51297"/>
    </source>
</evidence>
<dbReference type="InterPro" id="IPR002487">
    <property type="entry name" value="TF_Kbox"/>
</dbReference>
<feature type="compositionally biased region" description="Polar residues" evidence="8">
    <location>
        <begin position="192"/>
        <end position="209"/>
    </location>
</feature>
<protein>
    <submittedName>
        <fullName evidence="11">Uncharacterized protein</fullName>
    </submittedName>
</protein>